<accession>A0A2T0LBG7</accession>
<keyword evidence="3" id="KW-1185">Reference proteome</keyword>
<sequence length="196" mass="21686">MILCFFEWVARVFPHFIDPEVSGYKRPVSQNPAPPMCDHYLPKLLAAIRSVEKEELWLREGENLNSIGGIALHLCEHVRRNALYLGEGDASISRGIEEHFPHLPLSPEELAARAEQAFGEWRRAMEARLCKTGSGCHPEKGESGRRDAPGLSPGGAYRRSPGTDRRPGEAPRRPLLRVRSGRTERAAAAGEDSIGA</sequence>
<evidence type="ECO:0000313" key="2">
    <source>
        <dbReference type="EMBL" id="PRX39263.1"/>
    </source>
</evidence>
<dbReference type="AlphaFoldDB" id="A0A2T0LBG7"/>
<evidence type="ECO:0008006" key="4">
    <source>
        <dbReference type="Google" id="ProtNLM"/>
    </source>
</evidence>
<name>A0A2T0LBG7_9BACL</name>
<dbReference type="RefSeq" id="WP_106346260.1">
    <property type="nucleotide sequence ID" value="NZ_PVNE01000027.1"/>
</dbReference>
<feature type="compositionally biased region" description="Basic and acidic residues" evidence="1">
    <location>
        <begin position="137"/>
        <end position="148"/>
    </location>
</feature>
<evidence type="ECO:0000313" key="3">
    <source>
        <dbReference type="Proteomes" id="UP000237797"/>
    </source>
</evidence>
<evidence type="ECO:0000256" key="1">
    <source>
        <dbReference type="SAM" id="MobiDB-lite"/>
    </source>
</evidence>
<dbReference type="Proteomes" id="UP000237797">
    <property type="component" value="Unassembled WGS sequence"/>
</dbReference>
<protein>
    <recommendedName>
        <fullName evidence="4">DinB family protein</fullName>
    </recommendedName>
</protein>
<reference evidence="2 3" key="1">
    <citation type="submission" date="2018-03" db="EMBL/GenBank/DDBJ databases">
        <title>Genomic Encyclopedia of Archaeal and Bacterial Type Strains, Phase II (KMG-II): from individual species to whole genera.</title>
        <authorList>
            <person name="Goeker M."/>
        </authorList>
    </citation>
    <scope>NUCLEOTIDE SEQUENCE [LARGE SCALE GENOMIC DNA]</scope>
    <source>
        <strain evidence="2 3">DSM 44946</strain>
    </source>
</reference>
<comment type="caution">
    <text evidence="2">The sequence shown here is derived from an EMBL/GenBank/DDBJ whole genome shotgun (WGS) entry which is preliminary data.</text>
</comment>
<dbReference type="InterPro" id="IPR034660">
    <property type="entry name" value="DinB/YfiT-like"/>
</dbReference>
<dbReference type="SUPFAM" id="SSF109854">
    <property type="entry name" value="DinB/YfiT-like putative metalloenzymes"/>
    <property type="match status" value="1"/>
</dbReference>
<organism evidence="2 3">
    <name type="scientific">Planifilum fimeticola</name>
    <dbReference type="NCBI Taxonomy" id="201975"/>
    <lineage>
        <taxon>Bacteria</taxon>
        <taxon>Bacillati</taxon>
        <taxon>Bacillota</taxon>
        <taxon>Bacilli</taxon>
        <taxon>Bacillales</taxon>
        <taxon>Thermoactinomycetaceae</taxon>
        <taxon>Planifilum</taxon>
    </lineage>
</organism>
<dbReference type="EMBL" id="PVNE01000027">
    <property type="protein sequence ID" value="PRX39263.1"/>
    <property type="molecule type" value="Genomic_DNA"/>
</dbReference>
<proteinExistence type="predicted"/>
<gene>
    <name evidence="2" type="ORF">CLV97_12746</name>
</gene>
<feature type="compositionally biased region" description="Basic and acidic residues" evidence="1">
    <location>
        <begin position="161"/>
        <end position="172"/>
    </location>
</feature>
<feature type="region of interest" description="Disordered" evidence="1">
    <location>
        <begin position="133"/>
        <end position="196"/>
    </location>
</feature>